<comment type="caution">
    <text evidence="3">The sequence shown here is derived from an EMBL/GenBank/DDBJ whole genome shotgun (WGS) entry which is preliminary data.</text>
</comment>
<feature type="signal peptide" evidence="2">
    <location>
        <begin position="1"/>
        <end position="23"/>
    </location>
</feature>
<evidence type="ECO:0000313" key="3">
    <source>
        <dbReference type="EMBL" id="MET4633097.1"/>
    </source>
</evidence>
<gene>
    <name evidence="3" type="ORF">ABIE08_001010</name>
</gene>
<sequence length="107" mass="11023">MNSFKHILAASAVAILFASPAFAQDAPSAPTTPTAPAASSNPGGTTSGTDSQVQIKDEDVFGYDITMGAANLTPEQLQAAKNTCNQNVTAEPLRYSAAVKTFCTSIQ</sequence>
<keyword evidence="4" id="KW-1185">Reference proteome</keyword>
<feature type="compositionally biased region" description="Polar residues" evidence="1">
    <location>
        <begin position="41"/>
        <end position="53"/>
    </location>
</feature>
<feature type="compositionally biased region" description="Low complexity" evidence="1">
    <location>
        <begin position="26"/>
        <end position="40"/>
    </location>
</feature>
<reference evidence="3 4" key="1">
    <citation type="submission" date="2024-06" db="EMBL/GenBank/DDBJ databases">
        <title>Sorghum-associated microbial communities from plants grown in Nebraska, USA.</title>
        <authorList>
            <person name="Schachtman D."/>
        </authorList>
    </citation>
    <scope>NUCLEOTIDE SEQUENCE [LARGE SCALE GENOMIC DNA]</scope>
    <source>
        <strain evidence="3 4">3207</strain>
    </source>
</reference>
<dbReference type="EMBL" id="JBEPSM010000001">
    <property type="protein sequence ID" value="MET4633097.1"/>
    <property type="molecule type" value="Genomic_DNA"/>
</dbReference>
<evidence type="ECO:0000256" key="2">
    <source>
        <dbReference type="SAM" id="SignalP"/>
    </source>
</evidence>
<proteinExistence type="predicted"/>
<dbReference type="Proteomes" id="UP001549321">
    <property type="component" value="Unassembled WGS sequence"/>
</dbReference>
<accession>A0ABV2QVP9</accession>
<feature type="chain" id="PRO_5045060136" evidence="2">
    <location>
        <begin position="24"/>
        <end position="107"/>
    </location>
</feature>
<keyword evidence="2" id="KW-0732">Signal</keyword>
<evidence type="ECO:0000313" key="4">
    <source>
        <dbReference type="Proteomes" id="UP001549321"/>
    </source>
</evidence>
<dbReference type="RefSeq" id="WP_354549218.1">
    <property type="nucleotide sequence ID" value="NZ_JBEPSM010000001.1"/>
</dbReference>
<evidence type="ECO:0000256" key="1">
    <source>
        <dbReference type="SAM" id="MobiDB-lite"/>
    </source>
</evidence>
<organism evidence="3 4">
    <name type="scientific">Kaistia defluvii</name>
    <dbReference type="NCBI Taxonomy" id="410841"/>
    <lineage>
        <taxon>Bacteria</taxon>
        <taxon>Pseudomonadati</taxon>
        <taxon>Pseudomonadota</taxon>
        <taxon>Alphaproteobacteria</taxon>
        <taxon>Hyphomicrobiales</taxon>
        <taxon>Kaistiaceae</taxon>
        <taxon>Kaistia</taxon>
    </lineage>
</organism>
<protein>
    <submittedName>
        <fullName evidence="3">Opacity protein-like surface antigen</fullName>
    </submittedName>
</protein>
<name>A0ABV2QVP9_9HYPH</name>
<feature type="region of interest" description="Disordered" evidence="1">
    <location>
        <begin position="25"/>
        <end position="53"/>
    </location>
</feature>